<evidence type="ECO:0000256" key="3">
    <source>
        <dbReference type="ARBA" id="ARBA00022588"/>
    </source>
</evidence>
<evidence type="ECO:0000256" key="1">
    <source>
        <dbReference type="ARBA" id="ARBA00022499"/>
    </source>
</evidence>
<feature type="compositionally biased region" description="Polar residues" evidence="6">
    <location>
        <begin position="171"/>
        <end position="189"/>
    </location>
</feature>
<feature type="compositionally biased region" description="Basic and acidic residues" evidence="6">
    <location>
        <begin position="277"/>
        <end position="289"/>
    </location>
</feature>
<feature type="non-terminal residue" evidence="9">
    <location>
        <position position="1"/>
    </location>
</feature>
<evidence type="ECO:0000256" key="6">
    <source>
        <dbReference type="SAM" id="MobiDB-lite"/>
    </source>
</evidence>
<evidence type="ECO:0000313" key="9">
    <source>
        <dbReference type="EMBL" id="NXP80044.1"/>
    </source>
</evidence>
<dbReference type="InterPro" id="IPR011029">
    <property type="entry name" value="DEATH-like_dom_sf"/>
</dbReference>
<comment type="caution">
    <text evidence="9">The sequence shown here is derived from an EMBL/GenBank/DDBJ whole genome shotgun (WGS) entry which is preliminary data.</text>
</comment>
<keyword evidence="7" id="KW-0812">Transmembrane</keyword>
<accession>A0A852CHI4</accession>
<keyword evidence="4" id="KW-0832">Ubl conjugation</keyword>
<feature type="domain" description="Caspase recruitment" evidence="8">
    <location>
        <begin position="9"/>
        <end position="91"/>
    </location>
</feature>
<protein>
    <submittedName>
        <fullName evidence="9">MAVS protein</fullName>
    </submittedName>
</protein>
<evidence type="ECO:0000256" key="7">
    <source>
        <dbReference type="SAM" id="Phobius"/>
    </source>
</evidence>
<feature type="region of interest" description="Disordered" evidence="6">
    <location>
        <begin position="100"/>
        <end position="215"/>
    </location>
</feature>
<keyword evidence="2" id="KW-0597">Phosphoprotein</keyword>
<feature type="region of interest" description="Disordered" evidence="6">
    <location>
        <begin position="266"/>
        <end position="393"/>
    </location>
</feature>
<keyword evidence="7" id="KW-1133">Transmembrane helix</keyword>
<evidence type="ECO:0000256" key="5">
    <source>
        <dbReference type="ARBA" id="ARBA00022859"/>
    </source>
</evidence>
<dbReference type="GO" id="GO:0045087">
    <property type="term" value="P:innate immune response"/>
    <property type="evidence" value="ECO:0007669"/>
    <property type="project" value="UniProtKB-KW"/>
</dbReference>
<dbReference type="Pfam" id="PF16739">
    <property type="entry name" value="CARD_2"/>
    <property type="match status" value="1"/>
</dbReference>
<keyword evidence="1" id="KW-1017">Isopeptide bond</keyword>
<feature type="compositionally biased region" description="Low complexity" evidence="6">
    <location>
        <begin position="100"/>
        <end position="120"/>
    </location>
</feature>
<reference evidence="9" key="1">
    <citation type="submission" date="2019-09" db="EMBL/GenBank/DDBJ databases">
        <title>Bird 10,000 Genomes (B10K) Project - Family phase.</title>
        <authorList>
            <person name="Zhang G."/>
        </authorList>
    </citation>
    <scope>NUCLEOTIDE SEQUENCE</scope>
    <source>
        <strain evidence="9">B10K-DU-001-30</strain>
        <tissue evidence="9">Muscle</tissue>
    </source>
</reference>
<evidence type="ECO:0000313" key="10">
    <source>
        <dbReference type="Proteomes" id="UP000611227"/>
    </source>
</evidence>
<dbReference type="Proteomes" id="UP000611227">
    <property type="component" value="Unassembled WGS sequence"/>
</dbReference>
<evidence type="ECO:0000256" key="2">
    <source>
        <dbReference type="ARBA" id="ARBA00022553"/>
    </source>
</evidence>
<organism evidence="9 10">
    <name type="scientific">Ramphastos sulfuratus</name>
    <dbReference type="NCBI Taxonomy" id="322582"/>
    <lineage>
        <taxon>Eukaryota</taxon>
        <taxon>Metazoa</taxon>
        <taxon>Chordata</taxon>
        <taxon>Craniata</taxon>
        <taxon>Vertebrata</taxon>
        <taxon>Euteleostomi</taxon>
        <taxon>Archelosauria</taxon>
        <taxon>Archosauria</taxon>
        <taxon>Dinosauria</taxon>
        <taxon>Saurischia</taxon>
        <taxon>Theropoda</taxon>
        <taxon>Coelurosauria</taxon>
        <taxon>Aves</taxon>
        <taxon>Neognathae</taxon>
        <taxon>Neoaves</taxon>
        <taxon>Telluraves</taxon>
        <taxon>Coraciimorphae</taxon>
        <taxon>Piciformes</taxon>
        <taxon>Ramphastidae</taxon>
        <taxon>Ramphastos</taxon>
    </lineage>
</organism>
<dbReference type="GO" id="GO:0005737">
    <property type="term" value="C:cytoplasm"/>
    <property type="evidence" value="ECO:0007669"/>
    <property type="project" value="UniProtKB-ARBA"/>
</dbReference>
<keyword evidence="3" id="KW-0399">Innate immunity</keyword>
<gene>
    <name evidence="9" type="primary">Mavs</name>
    <name evidence="9" type="ORF">RAMSUL_R11720</name>
</gene>
<keyword evidence="7" id="KW-0472">Membrane</keyword>
<keyword evidence="5" id="KW-0391">Immunity</keyword>
<dbReference type="InterPro" id="IPR031964">
    <property type="entry name" value="CARD_dom"/>
</dbReference>
<dbReference type="AlphaFoldDB" id="A0A852CHI4"/>
<keyword evidence="10" id="KW-1185">Reference proteome</keyword>
<name>A0A852CHI4_9PICI</name>
<evidence type="ECO:0000256" key="4">
    <source>
        <dbReference type="ARBA" id="ARBA00022843"/>
    </source>
</evidence>
<feature type="compositionally biased region" description="Low complexity" evidence="6">
    <location>
        <begin position="484"/>
        <end position="500"/>
    </location>
</feature>
<feature type="transmembrane region" description="Helical" evidence="7">
    <location>
        <begin position="601"/>
        <end position="619"/>
    </location>
</feature>
<dbReference type="Gene3D" id="1.10.533.10">
    <property type="entry name" value="Death Domain, Fas"/>
    <property type="match status" value="1"/>
</dbReference>
<feature type="non-terminal residue" evidence="9">
    <location>
        <position position="624"/>
    </location>
</feature>
<proteinExistence type="predicted"/>
<sequence>MGFAEDKVYDYILKNLRNFRNIRVASLADSLSCLTDADRDELHSREETRGSQATVYRFYQYLKCRQGWVPDLIDALRHNNAEHLADELQHVYDSWQVSPPGARAPAAAPFPPAASGAHPPVSINAQTPSPAPVPAPSAPLEEQLCQDHPADSLPPSPPRAATTDQDARTPVQESLSKTLPEQESPQALASRSMVCDGVSHGNSEKGHLPQPTEDARMAAGPLGAASVGVPSAVPAEQAQSWLSRPQHPVCVDNGCFGNAKHLQRGAPGLGLPARQQDAARRPEPPRNEPQEDLYISTESPLRLEGAARSGGLRPPDSTPENQAVPSSEPPGSLLDVRSPLLIEQQVDGEQKQDGMLQEDGGDKDTRMETASPATTFVPTDISPSHTTPVNHAQEDKPPVVEMASSTPSVPAKEKVVVPSLSPCLPNVFQVSMDCLPDAAGSSEVPSGRMAYWVCSDTTIWEPCSSVEDDVEPGKPSTLLSTSSFSLSSDPLLMSPDSSSSGEAFSTVSSRCPAPAAHADPRGEEAAGASKDSCPPPSWNSTSLGTHEDHYPSMQLKEGNNIQDGDDALGNPPVLDSSRGCGAESSLPEATVSPGDSSRSSLTYILPAVGIALISALLVYNRLQK</sequence>
<feature type="region of interest" description="Disordered" evidence="6">
    <location>
        <begin position="484"/>
        <end position="598"/>
    </location>
</feature>
<feature type="compositionally biased region" description="Polar residues" evidence="6">
    <location>
        <begin position="371"/>
        <end position="390"/>
    </location>
</feature>
<evidence type="ECO:0000259" key="8">
    <source>
        <dbReference type="Pfam" id="PF16739"/>
    </source>
</evidence>
<dbReference type="EMBL" id="WBNM01035000">
    <property type="protein sequence ID" value="NXP80044.1"/>
    <property type="molecule type" value="Genomic_DNA"/>
</dbReference>